<sequence length="292" mass="34072">MKSDIINHQFKDDLPLGLEVVSLVDLYARSRDLLTQPHRTAFYHIIWFKTGNLTHMVDFQPFPIEEDTILFLKKDIVQVYDRSPYIEGKAILFTDTFFCRTEADVRFLKETILFNDLFTISAIRLPSPCVFPVLLDLMETEVSHPSDHYQADVLRGYLHNFLLHAERERRKQGYKEVRKGADLDYVLLFNDLIESEYKTHKQVRHFASNLSVTEKRLNQATSKVLGKTAKQMIDDRILLEAKRMLAHTHDTIKEVGYALGFEEPTNFIKYFRKHNGSTPVEFREKLTAQTSA</sequence>
<keyword evidence="3" id="KW-0804">Transcription</keyword>
<dbReference type="SMART" id="SM00342">
    <property type="entry name" value="HTH_ARAC"/>
    <property type="match status" value="1"/>
</dbReference>
<dbReference type="Gene3D" id="1.10.10.60">
    <property type="entry name" value="Homeodomain-like"/>
    <property type="match status" value="1"/>
</dbReference>
<protein>
    <submittedName>
        <fullName evidence="5">AraC family transcriptional regulator</fullName>
    </submittedName>
</protein>
<dbReference type="InterPro" id="IPR018060">
    <property type="entry name" value="HTH_AraC"/>
</dbReference>
<proteinExistence type="predicted"/>
<evidence type="ECO:0000313" key="6">
    <source>
        <dbReference type="Proteomes" id="UP000320643"/>
    </source>
</evidence>
<dbReference type="SUPFAM" id="SSF46689">
    <property type="entry name" value="Homeodomain-like"/>
    <property type="match status" value="1"/>
</dbReference>
<dbReference type="Proteomes" id="UP000320643">
    <property type="component" value="Unassembled WGS sequence"/>
</dbReference>
<evidence type="ECO:0000259" key="4">
    <source>
        <dbReference type="PROSITE" id="PS01124"/>
    </source>
</evidence>
<dbReference type="PROSITE" id="PS01124">
    <property type="entry name" value="HTH_ARAC_FAMILY_2"/>
    <property type="match status" value="1"/>
</dbReference>
<reference evidence="5 6" key="1">
    <citation type="submission" date="2019-07" db="EMBL/GenBank/DDBJ databases">
        <title>Flavobacterium sp. nov., isolated from glacier ice.</title>
        <authorList>
            <person name="Liu Q."/>
            <person name="Xin Y.-H."/>
        </authorList>
    </citation>
    <scope>NUCLEOTIDE SEQUENCE [LARGE SCALE GENOMIC DNA]</scope>
    <source>
        <strain evidence="5 6">ZT4R6</strain>
    </source>
</reference>
<dbReference type="InterPro" id="IPR009057">
    <property type="entry name" value="Homeodomain-like_sf"/>
</dbReference>
<evidence type="ECO:0000256" key="1">
    <source>
        <dbReference type="ARBA" id="ARBA00023015"/>
    </source>
</evidence>
<dbReference type="OrthoDB" id="2666928at2"/>
<accession>A0A552V9I2</accession>
<comment type="caution">
    <text evidence="5">The sequence shown here is derived from an EMBL/GenBank/DDBJ whole genome shotgun (WGS) entry which is preliminary data.</text>
</comment>
<dbReference type="Pfam" id="PF12833">
    <property type="entry name" value="HTH_18"/>
    <property type="match status" value="1"/>
</dbReference>
<evidence type="ECO:0000256" key="2">
    <source>
        <dbReference type="ARBA" id="ARBA00023125"/>
    </source>
</evidence>
<dbReference type="AlphaFoldDB" id="A0A552V9I2"/>
<evidence type="ECO:0000256" key="3">
    <source>
        <dbReference type="ARBA" id="ARBA00023163"/>
    </source>
</evidence>
<feature type="domain" description="HTH araC/xylS-type" evidence="4">
    <location>
        <begin position="187"/>
        <end position="285"/>
    </location>
</feature>
<dbReference type="PANTHER" id="PTHR43280">
    <property type="entry name" value="ARAC-FAMILY TRANSCRIPTIONAL REGULATOR"/>
    <property type="match status" value="1"/>
</dbReference>
<organism evidence="5 6">
    <name type="scientific">Flavobacterium zepuense</name>
    <dbReference type="NCBI Taxonomy" id="2593302"/>
    <lineage>
        <taxon>Bacteria</taxon>
        <taxon>Pseudomonadati</taxon>
        <taxon>Bacteroidota</taxon>
        <taxon>Flavobacteriia</taxon>
        <taxon>Flavobacteriales</taxon>
        <taxon>Flavobacteriaceae</taxon>
        <taxon>Flavobacterium</taxon>
    </lineage>
</organism>
<keyword evidence="6" id="KW-1185">Reference proteome</keyword>
<evidence type="ECO:0000313" key="5">
    <source>
        <dbReference type="EMBL" id="TRW27126.1"/>
    </source>
</evidence>
<dbReference type="EMBL" id="VJVZ01000001">
    <property type="protein sequence ID" value="TRW27126.1"/>
    <property type="molecule type" value="Genomic_DNA"/>
</dbReference>
<keyword evidence="1" id="KW-0805">Transcription regulation</keyword>
<name>A0A552V9I2_9FLAO</name>
<keyword evidence="2" id="KW-0238">DNA-binding</keyword>
<dbReference type="GO" id="GO:0003700">
    <property type="term" value="F:DNA-binding transcription factor activity"/>
    <property type="evidence" value="ECO:0007669"/>
    <property type="project" value="InterPro"/>
</dbReference>
<dbReference type="PANTHER" id="PTHR43280:SF32">
    <property type="entry name" value="TRANSCRIPTIONAL REGULATORY PROTEIN"/>
    <property type="match status" value="1"/>
</dbReference>
<dbReference type="GO" id="GO:0043565">
    <property type="term" value="F:sequence-specific DNA binding"/>
    <property type="evidence" value="ECO:0007669"/>
    <property type="project" value="InterPro"/>
</dbReference>
<dbReference type="RefSeq" id="WP_143371352.1">
    <property type="nucleotide sequence ID" value="NZ_VJVZ01000001.1"/>
</dbReference>
<gene>
    <name evidence="5" type="ORF">FMM05_00300</name>
</gene>